<evidence type="ECO:0000313" key="2">
    <source>
        <dbReference type="Ensembl" id="ENSMUSP00000145980.2"/>
    </source>
</evidence>
<dbReference type="ProteomicsDB" id="372203"/>
<dbReference type="MGI" id="MGI:1926368">
    <property type="gene designation" value="Syt5"/>
</dbReference>
<reference evidence="2" key="3">
    <citation type="submission" date="2025-08" db="UniProtKB">
        <authorList>
            <consortium name="Ensembl"/>
        </authorList>
    </citation>
    <scope>IDENTIFICATION</scope>
    <source>
        <strain evidence="2">C57BL/6J</strain>
    </source>
</reference>
<proteinExistence type="predicted"/>
<sequence length="105" mass="11002">MGGATVDAQITGRSRCATGSRTWVPWTGTARTSFLCVSPSRCLGNRLVAQQPALLSPCLEPGGRSGQQWSAGSHACLRPLPVQALGKSKEGEAPQDPDAMFPEPP</sequence>
<evidence type="ECO:0000313" key="4">
    <source>
        <dbReference type="Proteomes" id="UP000000589"/>
    </source>
</evidence>
<dbReference type="ExpressionAtlas" id="A0A0U1RPH1">
    <property type="expression patterns" value="baseline and differential"/>
</dbReference>
<protein>
    <submittedName>
        <fullName evidence="2">Synaptotagmin V</fullName>
    </submittedName>
</protein>
<dbReference type="AlphaFoldDB" id="A0A0U1RPH1"/>
<dbReference type="Bgee" id="ENSMUSG00000004961">
    <property type="expression patterns" value="Expressed in superior frontal gyrus and 108 other cell types or tissues"/>
</dbReference>
<feature type="region of interest" description="Disordered" evidence="1">
    <location>
        <begin position="81"/>
        <end position="105"/>
    </location>
</feature>
<dbReference type="Antibodypedia" id="2420">
    <property type="antibodies" value="188 antibodies from 32 providers"/>
</dbReference>
<reference evidence="2 4" key="1">
    <citation type="journal article" date="2009" name="PLoS Biol.">
        <title>Lineage-specific biology revealed by a finished genome assembly of the mouse.</title>
        <authorList>
            <consortium name="Mouse Genome Sequencing Consortium"/>
            <person name="Church D.M."/>
            <person name="Goodstadt L."/>
            <person name="Hillier L.W."/>
            <person name="Zody M.C."/>
            <person name="Goldstein S."/>
            <person name="She X."/>
            <person name="Bult C.J."/>
            <person name="Agarwala R."/>
            <person name="Cherry J.L."/>
            <person name="DiCuccio M."/>
            <person name="Hlavina W."/>
            <person name="Kapustin Y."/>
            <person name="Meric P."/>
            <person name="Maglott D."/>
            <person name="Birtle Z."/>
            <person name="Marques A.C."/>
            <person name="Graves T."/>
            <person name="Zhou S."/>
            <person name="Teague B."/>
            <person name="Potamousis K."/>
            <person name="Churas C."/>
            <person name="Place M."/>
            <person name="Herschleb J."/>
            <person name="Runnheim R."/>
            <person name="Forrest D."/>
            <person name="Amos-Landgraf J."/>
            <person name="Schwartz D.C."/>
            <person name="Cheng Z."/>
            <person name="Lindblad-Toh K."/>
            <person name="Eichler E.E."/>
            <person name="Ponting C.P."/>
        </authorList>
    </citation>
    <scope>NUCLEOTIDE SEQUENCE [LARGE SCALE GENOMIC DNA]</scope>
    <source>
        <strain evidence="2 4">C57BL/6J</strain>
    </source>
</reference>
<evidence type="ECO:0000256" key="1">
    <source>
        <dbReference type="SAM" id="MobiDB-lite"/>
    </source>
</evidence>
<accession>A0A0U1RPH1</accession>
<dbReference type="AGR" id="MGI:1926368"/>
<dbReference type="VEuPathDB" id="HostDB:ENSMUSG00000004961"/>
<dbReference type="GeneTree" id="ENSGT00940000161816"/>
<organism evidence="2 4">
    <name type="scientific">Mus musculus</name>
    <name type="common">Mouse</name>
    <dbReference type="NCBI Taxonomy" id="10090"/>
    <lineage>
        <taxon>Eukaryota</taxon>
        <taxon>Metazoa</taxon>
        <taxon>Chordata</taxon>
        <taxon>Craniata</taxon>
        <taxon>Vertebrata</taxon>
        <taxon>Euteleostomi</taxon>
        <taxon>Mammalia</taxon>
        <taxon>Eutheria</taxon>
        <taxon>Euarchontoglires</taxon>
        <taxon>Glires</taxon>
        <taxon>Rodentia</taxon>
        <taxon>Myomorpha</taxon>
        <taxon>Muroidea</taxon>
        <taxon>Muridae</taxon>
        <taxon>Murinae</taxon>
        <taxon>Mus</taxon>
        <taxon>Mus</taxon>
    </lineage>
</organism>
<feature type="non-terminal residue" evidence="2">
    <location>
        <position position="105"/>
    </location>
</feature>
<dbReference type="Ensembl" id="ENSMUST00000206933.2">
    <property type="protein sequence ID" value="ENSMUSP00000145980.2"/>
    <property type="gene ID" value="ENSMUSG00000004961.8"/>
</dbReference>
<reference evidence="2" key="4">
    <citation type="submission" date="2025-09" db="UniProtKB">
        <authorList>
            <consortium name="Ensembl"/>
        </authorList>
    </citation>
    <scope>IDENTIFICATION</scope>
    <source>
        <strain evidence="2">C57BL/6J</strain>
    </source>
</reference>
<dbReference type="Proteomes" id="UP000000589">
    <property type="component" value="Chromosome 7"/>
</dbReference>
<gene>
    <name evidence="2 3" type="primary">Syt5</name>
</gene>
<reference evidence="2 4" key="2">
    <citation type="journal article" date="2011" name="PLoS Biol.">
        <title>Modernizing reference genome assemblies.</title>
        <authorList>
            <person name="Church D.M."/>
            <person name="Schneider V.A."/>
            <person name="Graves T."/>
            <person name="Auger K."/>
            <person name="Cunningham F."/>
            <person name="Bouk N."/>
            <person name="Chen H.C."/>
            <person name="Agarwala R."/>
            <person name="McLaren W.M."/>
            <person name="Ritchie G.R."/>
            <person name="Albracht D."/>
            <person name="Kremitzki M."/>
            <person name="Rock S."/>
            <person name="Kotkiewicz H."/>
            <person name="Kremitzki C."/>
            <person name="Wollam A."/>
            <person name="Trani L."/>
            <person name="Fulton L."/>
            <person name="Fulton R."/>
            <person name="Matthews L."/>
            <person name="Whitehead S."/>
            <person name="Chow W."/>
            <person name="Torrance J."/>
            <person name="Dunn M."/>
            <person name="Harden G."/>
            <person name="Threadgold G."/>
            <person name="Wood J."/>
            <person name="Collins J."/>
            <person name="Heath P."/>
            <person name="Griffiths G."/>
            <person name="Pelan S."/>
            <person name="Grafham D."/>
            <person name="Eichler E.E."/>
            <person name="Weinstock G."/>
            <person name="Mardis E.R."/>
            <person name="Wilson R.K."/>
            <person name="Howe K."/>
            <person name="Flicek P."/>
            <person name="Hubbard T."/>
        </authorList>
    </citation>
    <scope>NUCLEOTIDE SEQUENCE [LARGE SCALE GENOMIC DNA]</scope>
    <source>
        <strain evidence="2 4">C57BL/6J</strain>
    </source>
</reference>
<keyword evidence="4" id="KW-1185">Reference proteome</keyword>
<name>A0A0U1RPH1_MOUSE</name>
<evidence type="ECO:0000313" key="3">
    <source>
        <dbReference type="MGI" id="MGI:1926368"/>
    </source>
</evidence>